<accession>A0AA88UBW0</accession>
<sequence length="351" mass="39464">MAVVPLRFKRITAAFDDLARARLCESSGSEHSAAESSAADLSDLVDSFLEREGNEVELGHDEHEEETDKKKKKTKKKKKKKSSDGEEGVEPERCSFDSEAKEVLMSLVGGGEAEEEGEDGRVKRMVCAEVEKAWRSLLDEGAAAEGYKRRVMTSLRQRGFDAGLCKSRWEKTASCPAGDYEYVDIIASETRYIVEVSLVTEFTIARPTKNYRSLLQSFPQVLVCKESELKQAVRVMCFAMRESLKKRDMHVPPWRRNGYMQSKWFGSYKRTTNAVSPKEAKRGVDDLAGKILVGFESPAGDYRHCRGEMFVDKHAAVAYLRLKGGTRICAAKWNQTIKLAICTLLGFDSRE</sequence>
<evidence type="ECO:0000313" key="2">
    <source>
        <dbReference type="EMBL" id="KAK2979019.1"/>
    </source>
</evidence>
<dbReference type="PANTHER" id="PTHR31579:SF69">
    <property type="entry name" value="DUF506 DOMAIN-CONTAINING PROTEIN"/>
    <property type="match status" value="1"/>
</dbReference>
<organism evidence="2 3">
    <name type="scientific">Escallonia rubra</name>
    <dbReference type="NCBI Taxonomy" id="112253"/>
    <lineage>
        <taxon>Eukaryota</taxon>
        <taxon>Viridiplantae</taxon>
        <taxon>Streptophyta</taxon>
        <taxon>Embryophyta</taxon>
        <taxon>Tracheophyta</taxon>
        <taxon>Spermatophyta</taxon>
        <taxon>Magnoliopsida</taxon>
        <taxon>eudicotyledons</taxon>
        <taxon>Gunneridae</taxon>
        <taxon>Pentapetalae</taxon>
        <taxon>asterids</taxon>
        <taxon>campanulids</taxon>
        <taxon>Escalloniales</taxon>
        <taxon>Escalloniaceae</taxon>
        <taxon>Escallonia</taxon>
    </lineage>
</organism>
<evidence type="ECO:0000313" key="3">
    <source>
        <dbReference type="Proteomes" id="UP001187471"/>
    </source>
</evidence>
<dbReference type="AlphaFoldDB" id="A0AA88UBW0"/>
<protein>
    <submittedName>
        <fullName evidence="2">Uncharacterized protein</fullName>
    </submittedName>
</protein>
<dbReference type="Pfam" id="PF04720">
    <property type="entry name" value="PDDEXK_6"/>
    <property type="match status" value="1"/>
</dbReference>
<dbReference type="InterPro" id="IPR006502">
    <property type="entry name" value="PDDEXK-like"/>
</dbReference>
<gene>
    <name evidence="2" type="ORF">RJ640_013653</name>
</gene>
<dbReference type="PANTHER" id="PTHR31579">
    <property type="entry name" value="OS03G0796600 PROTEIN"/>
    <property type="match status" value="1"/>
</dbReference>
<dbReference type="EMBL" id="JAVXUO010001802">
    <property type="protein sequence ID" value="KAK2979019.1"/>
    <property type="molecule type" value="Genomic_DNA"/>
</dbReference>
<feature type="region of interest" description="Disordered" evidence="1">
    <location>
        <begin position="52"/>
        <end position="95"/>
    </location>
</feature>
<proteinExistence type="predicted"/>
<keyword evidence="3" id="KW-1185">Reference proteome</keyword>
<dbReference type="NCBIfam" id="TIGR01615">
    <property type="entry name" value="A_thal_3542"/>
    <property type="match status" value="1"/>
</dbReference>
<comment type="caution">
    <text evidence="2">The sequence shown here is derived from an EMBL/GenBank/DDBJ whole genome shotgun (WGS) entry which is preliminary data.</text>
</comment>
<reference evidence="2" key="1">
    <citation type="submission" date="2022-12" db="EMBL/GenBank/DDBJ databases">
        <title>Draft genome assemblies for two species of Escallonia (Escalloniales).</title>
        <authorList>
            <person name="Chanderbali A."/>
            <person name="Dervinis C."/>
            <person name="Anghel I."/>
            <person name="Soltis D."/>
            <person name="Soltis P."/>
            <person name="Zapata F."/>
        </authorList>
    </citation>
    <scope>NUCLEOTIDE SEQUENCE</scope>
    <source>
        <strain evidence="2">UCBG92.1500</strain>
        <tissue evidence="2">Leaf</tissue>
    </source>
</reference>
<feature type="compositionally biased region" description="Basic and acidic residues" evidence="1">
    <location>
        <begin position="52"/>
        <end position="69"/>
    </location>
</feature>
<name>A0AA88UBW0_9ASTE</name>
<evidence type="ECO:0000256" key="1">
    <source>
        <dbReference type="SAM" id="MobiDB-lite"/>
    </source>
</evidence>
<dbReference type="Proteomes" id="UP001187471">
    <property type="component" value="Unassembled WGS sequence"/>
</dbReference>
<feature type="compositionally biased region" description="Basic residues" evidence="1">
    <location>
        <begin position="70"/>
        <end position="81"/>
    </location>
</feature>